<evidence type="ECO:0000256" key="1">
    <source>
        <dbReference type="SAM" id="Phobius"/>
    </source>
</evidence>
<evidence type="ECO:0000313" key="2">
    <source>
        <dbReference type="EMBL" id="KAJ4351939.1"/>
    </source>
</evidence>
<organism evidence="2 3">
    <name type="scientific">Didymosphaeria variabile</name>
    <dbReference type="NCBI Taxonomy" id="1932322"/>
    <lineage>
        <taxon>Eukaryota</taxon>
        <taxon>Fungi</taxon>
        <taxon>Dikarya</taxon>
        <taxon>Ascomycota</taxon>
        <taxon>Pezizomycotina</taxon>
        <taxon>Dothideomycetes</taxon>
        <taxon>Pleosporomycetidae</taxon>
        <taxon>Pleosporales</taxon>
        <taxon>Massarineae</taxon>
        <taxon>Didymosphaeriaceae</taxon>
        <taxon>Didymosphaeria</taxon>
    </lineage>
</organism>
<dbReference type="Proteomes" id="UP001140513">
    <property type="component" value="Unassembled WGS sequence"/>
</dbReference>
<name>A0A9W9C9C3_9PLEO</name>
<keyword evidence="3" id="KW-1185">Reference proteome</keyword>
<feature type="transmembrane region" description="Helical" evidence="1">
    <location>
        <begin position="38"/>
        <end position="59"/>
    </location>
</feature>
<protein>
    <submittedName>
        <fullName evidence="2">High-affinity Zn(2+) transporter zrt1</fullName>
    </submittedName>
</protein>
<dbReference type="RefSeq" id="XP_056070295.1">
    <property type="nucleotide sequence ID" value="XM_056216048.1"/>
</dbReference>
<reference evidence="2" key="1">
    <citation type="submission" date="2022-10" db="EMBL/GenBank/DDBJ databases">
        <title>Tapping the CABI collections for fungal endophytes: first genome assemblies for Collariella, Neodidymelliopsis, Ascochyta clinopodiicola, Didymella pomorum, Didymosphaeria variabile, Neocosmospora piperis and Neocucurbitaria cava.</title>
        <authorList>
            <person name="Hill R."/>
        </authorList>
    </citation>
    <scope>NUCLEOTIDE SEQUENCE</scope>
    <source>
        <strain evidence="2">IMI 356815</strain>
    </source>
</reference>
<dbReference type="AlphaFoldDB" id="A0A9W9C9C3"/>
<keyword evidence="1" id="KW-0472">Membrane</keyword>
<accession>A0A9W9C9C3</accession>
<dbReference type="EMBL" id="JAPEUX010000005">
    <property type="protein sequence ID" value="KAJ4351939.1"/>
    <property type="molecule type" value="Genomic_DNA"/>
</dbReference>
<dbReference type="GeneID" id="80910813"/>
<keyword evidence="1" id="KW-0812">Transmembrane</keyword>
<proteinExistence type="predicted"/>
<keyword evidence="1" id="KW-1133">Transmembrane helix</keyword>
<evidence type="ECO:0000313" key="3">
    <source>
        <dbReference type="Proteomes" id="UP001140513"/>
    </source>
</evidence>
<gene>
    <name evidence="2" type="primary">ZRT1_1</name>
    <name evidence="2" type="ORF">N0V89_007283</name>
</gene>
<comment type="caution">
    <text evidence="2">The sequence shown here is derived from an EMBL/GenBank/DDBJ whole genome shotgun (WGS) entry which is preliminary data.</text>
</comment>
<sequence>MLMLPYTGTAEYEVVGPTATEEFEAQYTDCHTHGSSTWVMIFTTAQLAWLIFAVTVSTLQAMMSRSLSKVQRLQKARTNMPMKAKPKRAMQMKNYIATSMQVSRE</sequence>